<dbReference type="AlphaFoldDB" id="A0AAW3HHM6"/>
<protein>
    <submittedName>
        <fullName evidence="1">Uncharacterized protein</fullName>
    </submittedName>
</protein>
<dbReference type="GeneID" id="63140635"/>
<dbReference type="SUPFAM" id="SSF116960">
    <property type="entry name" value="YfbU-like"/>
    <property type="match status" value="1"/>
</dbReference>
<dbReference type="InterPro" id="IPR023146">
    <property type="entry name" value="YfbU_alpha-helical_sf"/>
</dbReference>
<reference evidence="1 2" key="1">
    <citation type="submission" date="2015-02" db="EMBL/GenBank/DDBJ databases">
        <authorList>
            <person name="Adams M."/>
            <person name="Sutton G."/>
            <person name="Nelson K."/>
            <person name="Bonomo R."/>
            <person name="McCorrison J."/>
            <person name="Sanka R."/>
            <person name="Brinkac L."/>
            <person name="Nierman W."/>
        </authorList>
    </citation>
    <scope>NUCLEOTIDE SEQUENCE [LARGE SCALE GENOMIC DNA]</scope>
    <source>
        <strain evidence="1 2">CIDEIMsCOL9</strain>
    </source>
</reference>
<dbReference type="Proteomes" id="UP000033354">
    <property type="component" value="Unassembled WGS sequence"/>
</dbReference>
<comment type="caution">
    <text evidence="1">The sequence shown here is derived from an EMBL/GenBank/DDBJ whole genome shotgun (WGS) entry which is preliminary data.</text>
</comment>
<organism evidence="1 2">
    <name type="scientific">Enterobacter chengduensis</name>
    <dbReference type="NCBI Taxonomy" id="2494701"/>
    <lineage>
        <taxon>Bacteria</taxon>
        <taxon>Pseudomonadati</taxon>
        <taxon>Pseudomonadota</taxon>
        <taxon>Gammaproteobacteria</taxon>
        <taxon>Enterobacterales</taxon>
        <taxon>Enterobacteriaceae</taxon>
        <taxon>Enterobacter</taxon>
        <taxon>Enterobacter cloacae complex</taxon>
    </lineage>
</organism>
<gene>
    <name evidence="1" type="ORF">SG71_09015</name>
</gene>
<dbReference type="EMBL" id="JZKT01000012">
    <property type="protein sequence ID" value="KJX36787.1"/>
    <property type="molecule type" value="Genomic_DNA"/>
</dbReference>
<dbReference type="Gene3D" id="1.10.3190.10">
    <property type="entry name" value="yfbu gene product, domain 2"/>
    <property type="match status" value="1"/>
</dbReference>
<evidence type="ECO:0000313" key="2">
    <source>
        <dbReference type="Proteomes" id="UP000033354"/>
    </source>
</evidence>
<name>A0AAW3HHM6_9ENTR</name>
<keyword evidence="2" id="KW-1185">Reference proteome</keyword>
<sequence>MIVEGLHKLSVFMMCDLFDHFDLRNGYDTELIRTAISTNHLWALEVAYPGLLNEFEVPEETVFINEIACLFKKLQRTYHMFSDSEKDKLFTAIPNFSLTHDLTFQGFDSISERNMLDVSKILKLLGYHSDMDLTKETYSATTQRYTRMLDLAIPTGQENDPSGVFSLDVFCKIILAGR</sequence>
<evidence type="ECO:0000313" key="1">
    <source>
        <dbReference type="EMBL" id="KJX36787.1"/>
    </source>
</evidence>
<accession>A0AAW3HHM6</accession>
<dbReference type="RefSeq" id="WP_032643900.1">
    <property type="nucleotide sequence ID" value="NZ_CP043318.1"/>
</dbReference>
<proteinExistence type="predicted"/>